<dbReference type="RefSeq" id="WP_272857532.1">
    <property type="nucleotide sequence ID" value="NZ_CP067134.1"/>
</dbReference>
<proteinExistence type="predicted"/>
<feature type="domain" description="Hedgehog/Intein (Hint)" evidence="1">
    <location>
        <begin position="168"/>
        <end position="311"/>
    </location>
</feature>
<dbReference type="Pfam" id="PF13403">
    <property type="entry name" value="Hint_2"/>
    <property type="match status" value="1"/>
</dbReference>
<name>A0ABY7SQY4_9RHOB</name>
<keyword evidence="3" id="KW-1185">Reference proteome</keyword>
<accession>A0ABY7SQY4</accession>
<reference evidence="2 3" key="1">
    <citation type="submission" date="2021-01" db="EMBL/GenBank/DDBJ databases">
        <title>Biogeographic distribution of Paracoccus.</title>
        <authorList>
            <person name="Hollensteiner J."/>
            <person name="Leineberger J."/>
            <person name="Brinkhoff T."/>
            <person name="Daniel R."/>
        </authorList>
    </citation>
    <scope>NUCLEOTIDE SEQUENCE [LARGE SCALE GENOMIC DNA]</scope>
    <source>
        <strain evidence="2 3">LMG25392</strain>
    </source>
</reference>
<protein>
    <submittedName>
        <fullName evidence="2">Hint domain-containing protein</fullName>
    </submittedName>
</protein>
<dbReference type="Gene3D" id="2.170.16.10">
    <property type="entry name" value="Hedgehog/Intein (Hint) domain"/>
    <property type="match status" value="1"/>
</dbReference>
<gene>
    <name evidence="2" type="ORF">JHW45_09805</name>
</gene>
<dbReference type="InterPro" id="IPR036844">
    <property type="entry name" value="Hint_dom_sf"/>
</dbReference>
<dbReference type="InterPro" id="IPR028992">
    <property type="entry name" value="Hedgehog/Intein_dom"/>
</dbReference>
<dbReference type="SUPFAM" id="SSF51294">
    <property type="entry name" value="Hedgehog/intein (Hint) domain"/>
    <property type="match status" value="1"/>
</dbReference>
<evidence type="ECO:0000313" key="3">
    <source>
        <dbReference type="Proteomes" id="UP001218412"/>
    </source>
</evidence>
<evidence type="ECO:0000259" key="1">
    <source>
        <dbReference type="Pfam" id="PF13403"/>
    </source>
</evidence>
<evidence type="ECO:0000313" key="2">
    <source>
        <dbReference type="EMBL" id="WCR09421.1"/>
    </source>
</evidence>
<sequence>MPTTWNAIYLGNFSPPLDPTEGNSVSENAAMAIGVTAGGTEDPLFQRIVSVTAVDNSGRSGALDTNLNPGNPDRVQYDLGDGSGPRNEIFDGIAVYDATVTFADGSEGTVTAVIFQDDAGNAFLAPELGNNDDAQLYQSKPIVSLRIDGLVTNQTDLGANRNASDFITCFVAGTMIATPDGPRAVEDLRAGDLVLTVDEGAQPLRWVGARSLDVGMSDNLKPVRIREGALGQGLPEADLMVSPQHRVLVRSAIAQRMFGTDEVLVAAKQLVALPGIEIAQDATEVVYVHLLFDRHQLVTSNGVMSESLFTGPQALKGVSEAARAEIVALFPALAGLGEEMETPHPVRPLIAGRQGRRLAQRHLQNDKSVIGGV</sequence>
<dbReference type="EMBL" id="CP067134">
    <property type="protein sequence ID" value="WCR09421.1"/>
    <property type="molecule type" value="Genomic_DNA"/>
</dbReference>
<organism evidence="2 3">
    <name type="scientific">Paracoccus stylophorae</name>
    <dbReference type="NCBI Taxonomy" id="659350"/>
    <lineage>
        <taxon>Bacteria</taxon>
        <taxon>Pseudomonadati</taxon>
        <taxon>Pseudomonadota</taxon>
        <taxon>Alphaproteobacteria</taxon>
        <taxon>Rhodobacterales</taxon>
        <taxon>Paracoccaceae</taxon>
        <taxon>Paracoccus</taxon>
    </lineage>
</organism>
<dbReference type="Proteomes" id="UP001218412">
    <property type="component" value="Chromosome"/>
</dbReference>